<dbReference type="Proteomes" id="UP000034705">
    <property type="component" value="Unassembled WGS sequence"/>
</dbReference>
<evidence type="ECO:0000256" key="13">
    <source>
        <dbReference type="PIRSR" id="PIRSR001492-3"/>
    </source>
</evidence>
<dbReference type="GO" id="GO:0005737">
    <property type="term" value="C:cytoplasm"/>
    <property type="evidence" value="ECO:0007669"/>
    <property type="project" value="InterPro"/>
</dbReference>
<feature type="binding site" evidence="9 12">
    <location>
        <begin position="157"/>
        <end position="158"/>
    </location>
    <ligand>
        <name>substrate</name>
    </ligand>
</feature>
<dbReference type="PANTHER" id="PTHR31637:SF0">
    <property type="entry name" value="2,3-BISPHOSPHOGLYCERATE-INDEPENDENT PHOSPHOGLYCERATE MUTASE"/>
    <property type="match status" value="1"/>
</dbReference>
<dbReference type="GO" id="GO:0004619">
    <property type="term" value="F:phosphoglycerate mutase activity"/>
    <property type="evidence" value="ECO:0007669"/>
    <property type="project" value="UniProtKB-UniRule"/>
</dbReference>
<dbReference type="NCBIfam" id="TIGR01307">
    <property type="entry name" value="pgm_bpd_ind"/>
    <property type="match status" value="1"/>
</dbReference>
<dbReference type="InterPro" id="IPR011258">
    <property type="entry name" value="BPG-indep_PGM_N"/>
</dbReference>
<dbReference type="GO" id="GO:0030145">
    <property type="term" value="F:manganese ion binding"/>
    <property type="evidence" value="ECO:0007669"/>
    <property type="project" value="UniProtKB-UniRule"/>
</dbReference>
<dbReference type="PATRIC" id="fig|1619001.3.peg.960"/>
<comment type="function">
    <text evidence="2 9">Catalyzes the interconversion of 2-phosphoglycerate and 3-phosphoglycerate.</text>
</comment>
<evidence type="ECO:0000256" key="8">
    <source>
        <dbReference type="ARBA" id="ARBA00023235"/>
    </source>
</evidence>
<evidence type="ECO:0000256" key="4">
    <source>
        <dbReference type="ARBA" id="ARBA00008819"/>
    </source>
</evidence>
<evidence type="ECO:0000313" key="17">
    <source>
        <dbReference type="Proteomes" id="UP000034705"/>
    </source>
</evidence>
<dbReference type="EC" id="5.4.2.12" evidence="9 10"/>
<dbReference type="PANTHER" id="PTHR31637">
    <property type="entry name" value="2,3-BISPHOSPHOGLYCERATE-INDEPENDENT PHOSPHOGLYCERATE MUTASE"/>
    <property type="match status" value="1"/>
</dbReference>
<dbReference type="SUPFAM" id="SSF64158">
    <property type="entry name" value="2,3-Bisphosphoglycerate-independent phosphoglycerate mutase, substrate-binding domain"/>
    <property type="match status" value="1"/>
</dbReference>
<dbReference type="SUPFAM" id="SSF53649">
    <property type="entry name" value="Alkaline phosphatase-like"/>
    <property type="match status" value="1"/>
</dbReference>
<evidence type="ECO:0000256" key="5">
    <source>
        <dbReference type="ARBA" id="ARBA00022723"/>
    </source>
</evidence>
<organism evidence="16 17">
    <name type="scientific">Candidatus Uhrbacteria bacterium GW2011_GWF2_46_218</name>
    <dbReference type="NCBI Taxonomy" id="1619001"/>
    <lineage>
        <taxon>Bacteria</taxon>
        <taxon>Candidatus Uhriibacteriota</taxon>
    </lineage>
</organism>
<dbReference type="Pfam" id="PF06415">
    <property type="entry name" value="iPGM_N"/>
    <property type="match status" value="1"/>
</dbReference>
<evidence type="ECO:0000256" key="2">
    <source>
        <dbReference type="ARBA" id="ARBA00002315"/>
    </source>
</evidence>
<dbReference type="UniPathway" id="UPA00109">
    <property type="reaction ID" value="UER00186"/>
</dbReference>
<feature type="binding site" evidence="9 13">
    <location>
        <position position="409"/>
    </location>
    <ligand>
        <name>Mn(2+)</name>
        <dbReference type="ChEBI" id="CHEBI:29035"/>
        <label>1</label>
    </ligand>
</feature>
<feature type="active site" description="Phosphoserine intermediate" evidence="9 11">
    <location>
        <position position="67"/>
    </location>
</feature>
<dbReference type="EMBL" id="LCMG01000029">
    <property type="protein sequence ID" value="KKU31207.1"/>
    <property type="molecule type" value="Genomic_DNA"/>
</dbReference>
<comment type="subunit">
    <text evidence="9">Monomer.</text>
</comment>
<feature type="binding site" evidence="9 13">
    <location>
        <position position="447"/>
    </location>
    <ligand>
        <name>Mn(2+)</name>
        <dbReference type="ChEBI" id="CHEBI:29035"/>
        <label>2</label>
    </ligand>
</feature>
<reference evidence="16 17" key="1">
    <citation type="journal article" date="2015" name="Nature">
        <title>rRNA introns, odd ribosomes, and small enigmatic genomes across a large radiation of phyla.</title>
        <authorList>
            <person name="Brown C.T."/>
            <person name="Hug L.A."/>
            <person name="Thomas B.C."/>
            <person name="Sharon I."/>
            <person name="Castelle C.J."/>
            <person name="Singh A."/>
            <person name="Wilkins M.J."/>
            <person name="Williams K.H."/>
            <person name="Banfield J.F."/>
        </authorList>
    </citation>
    <scope>NUCLEOTIDE SEQUENCE [LARGE SCALE GENOMIC DNA]</scope>
</reference>
<feature type="binding site" evidence="9 13">
    <location>
        <position position="67"/>
    </location>
    <ligand>
        <name>Mn(2+)</name>
        <dbReference type="ChEBI" id="CHEBI:29035"/>
        <label>2</label>
    </ligand>
</feature>
<feature type="binding site" evidence="9 12">
    <location>
        <position position="128"/>
    </location>
    <ligand>
        <name>substrate</name>
    </ligand>
</feature>
<feature type="binding site" evidence="9 12">
    <location>
        <position position="189"/>
    </location>
    <ligand>
        <name>substrate</name>
    </ligand>
</feature>
<feature type="binding site" evidence="9 13">
    <location>
        <position position="446"/>
    </location>
    <ligand>
        <name>Mn(2+)</name>
        <dbReference type="ChEBI" id="CHEBI:29035"/>
        <label>2</label>
    </ligand>
</feature>
<evidence type="ECO:0000256" key="12">
    <source>
        <dbReference type="PIRSR" id="PIRSR001492-2"/>
    </source>
</evidence>
<evidence type="ECO:0000256" key="7">
    <source>
        <dbReference type="ARBA" id="ARBA00023211"/>
    </source>
</evidence>
<evidence type="ECO:0000256" key="1">
    <source>
        <dbReference type="ARBA" id="ARBA00000370"/>
    </source>
</evidence>
<accession>A0A0G1PEZ0</accession>
<keyword evidence="5 9" id="KW-0479">Metal-binding</keyword>
<comment type="cofactor">
    <cofactor evidence="9">
        <name>Mn(2+)</name>
        <dbReference type="ChEBI" id="CHEBI:29035"/>
    </cofactor>
    <text evidence="9">Binds 2 manganese ions per subunit.</text>
</comment>
<evidence type="ECO:0000256" key="11">
    <source>
        <dbReference type="PIRSR" id="PIRSR001492-1"/>
    </source>
</evidence>
<sequence>MSTKSSQSQKAVLVILDGFGIAPDQEGNAISKAHMPVWQTLISSYPVMTLRASGEDVGLRWGEMGNSEVGHLTIGAGRILHQTIPQIDRLMDDGSFFDLPVLCDLRDHLKKTKGALHLVGLLSDGDIHACKAHIYHLLEWAETEGLPVVVHAILDGRDAIDNSGLDYMRELQTFLQENKGGKIGSVSGRYFAMDRDNRWDRTHKAFDTMVKGKGRTARDPLEAIKESYAKGIFDERFVPTAIVGEDGKSVGSLHEGDAVLFFNIRADRMRQLAAAYMASNFQKFSRGALPSFLSVSMITYDASLPISTALPQEEVTYSLAEVLSQHKVTQLHIAETEKYAHITYFLNGKREKPFEGETRKLIPSPLVSHYDETPGMSAEKITDAAIKAIYATTSHVVIINFANPDMVGHTGNKEATLQALKVTDVCLGRLAQAVEAVGGWMLITGDHGNAEELTKMRTGEADKEHSTNPVPLVFVGSRFKGKTSRAGVAPEGDLSLLAPSGGLCDIAPTFLNLLGIDPPLEMTGHSLWP</sequence>
<keyword evidence="8 9" id="KW-0413">Isomerase</keyword>
<evidence type="ECO:0000313" key="16">
    <source>
        <dbReference type="EMBL" id="KKU31207.1"/>
    </source>
</evidence>
<dbReference type="Pfam" id="PF01676">
    <property type="entry name" value="Metalloenzyme"/>
    <property type="match status" value="1"/>
</dbReference>
<dbReference type="GO" id="GO:0006007">
    <property type="term" value="P:glucose catabolic process"/>
    <property type="evidence" value="ECO:0007669"/>
    <property type="project" value="InterPro"/>
</dbReference>
<evidence type="ECO:0000256" key="10">
    <source>
        <dbReference type="NCBIfam" id="TIGR01307"/>
    </source>
</evidence>
<protein>
    <recommendedName>
        <fullName evidence="9 10">2,3-bisphosphoglycerate-independent phosphoglycerate mutase</fullName>
        <shortName evidence="9">BPG-independent PGAM</shortName>
        <shortName evidence="9">Phosphoglyceromutase</shortName>
        <shortName evidence="9">iPGM</shortName>
        <ecNumber evidence="9 10">5.4.2.12</ecNumber>
    </recommendedName>
</protein>
<dbReference type="Gene3D" id="3.40.720.10">
    <property type="entry name" value="Alkaline Phosphatase, subunit A"/>
    <property type="match status" value="1"/>
</dbReference>
<comment type="catalytic activity">
    <reaction evidence="1 9">
        <text>(2R)-2-phosphoglycerate = (2R)-3-phosphoglycerate</text>
        <dbReference type="Rhea" id="RHEA:15901"/>
        <dbReference type="ChEBI" id="CHEBI:58272"/>
        <dbReference type="ChEBI" id="CHEBI:58289"/>
        <dbReference type="EC" id="5.4.2.12"/>
    </reaction>
</comment>
<dbReference type="InterPro" id="IPR005995">
    <property type="entry name" value="Pgm_bpd_ind"/>
</dbReference>
<comment type="pathway">
    <text evidence="3 9">Carbohydrate degradation; glycolysis; pyruvate from D-glyceraldehyde 3-phosphate: step 3/5.</text>
</comment>
<evidence type="ECO:0000256" key="3">
    <source>
        <dbReference type="ARBA" id="ARBA00004798"/>
    </source>
</evidence>
<dbReference type="HAMAP" id="MF_01038">
    <property type="entry name" value="GpmI"/>
    <property type="match status" value="1"/>
</dbReference>
<evidence type="ECO:0000259" key="15">
    <source>
        <dbReference type="Pfam" id="PF06415"/>
    </source>
</evidence>
<evidence type="ECO:0000256" key="6">
    <source>
        <dbReference type="ARBA" id="ARBA00023152"/>
    </source>
</evidence>
<evidence type="ECO:0000256" key="9">
    <source>
        <dbReference type="HAMAP-Rule" id="MF_01038"/>
    </source>
</evidence>
<feature type="domain" description="BPG-independent PGAM N-terminal" evidence="15">
    <location>
        <begin position="87"/>
        <end position="301"/>
    </location>
</feature>
<comment type="similarity">
    <text evidence="4 9">Belongs to the BPG-independent phosphoglycerate mutase family.</text>
</comment>
<feature type="binding site" evidence="9 13">
    <location>
        <position position="465"/>
    </location>
    <ligand>
        <name>Mn(2+)</name>
        <dbReference type="ChEBI" id="CHEBI:29035"/>
        <label>1</label>
    </ligand>
</feature>
<proteinExistence type="inferred from homology"/>
<dbReference type="GO" id="GO:0006096">
    <property type="term" value="P:glycolytic process"/>
    <property type="evidence" value="ECO:0007669"/>
    <property type="project" value="UniProtKB-UniRule"/>
</dbReference>
<dbReference type="PIRSF" id="PIRSF001492">
    <property type="entry name" value="IPGAM"/>
    <property type="match status" value="1"/>
</dbReference>
<dbReference type="InterPro" id="IPR017850">
    <property type="entry name" value="Alkaline_phosphatase_core_sf"/>
</dbReference>
<keyword evidence="7 9" id="KW-0464">Manganese</keyword>
<feature type="binding site" evidence="9 12">
    <location>
        <begin position="265"/>
        <end position="268"/>
    </location>
    <ligand>
        <name>substrate</name>
    </ligand>
</feature>
<name>A0A0G1PEZ0_9BACT</name>
<dbReference type="CDD" id="cd16010">
    <property type="entry name" value="iPGM"/>
    <property type="match status" value="1"/>
</dbReference>
<feature type="domain" description="Metalloenzyme" evidence="14">
    <location>
        <begin position="9"/>
        <end position="517"/>
    </location>
</feature>
<keyword evidence="6 9" id="KW-0324">Glycolysis</keyword>
<feature type="binding site" evidence="9 12">
    <location>
        <position position="195"/>
    </location>
    <ligand>
        <name>substrate</name>
    </ligand>
</feature>
<gene>
    <name evidence="9" type="primary">gpmI</name>
    <name evidence="16" type="ORF">UX45_C0029G0016</name>
</gene>
<dbReference type="AlphaFoldDB" id="A0A0G1PEZ0"/>
<feature type="binding site" evidence="9 12">
    <location>
        <position position="338"/>
    </location>
    <ligand>
        <name>substrate</name>
    </ligand>
</feature>
<feature type="binding site" evidence="9 13">
    <location>
        <position position="405"/>
    </location>
    <ligand>
        <name>Mn(2+)</name>
        <dbReference type="ChEBI" id="CHEBI:29035"/>
        <label>1</label>
    </ligand>
</feature>
<dbReference type="FunFam" id="3.40.1450.10:FF:000002">
    <property type="entry name" value="2,3-bisphosphoglycerate-independent phosphoglycerate mutase"/>
    <property type="match status" value="1"/>
</dbReference>
<dbReference type="InterPro" id="IPR036646">
    <property type="entry name" value="PGAM_B_sf"/>
</dbReference>
<feature type="binding site" evidence="9 13">
    <location>
        <position position="17"/>
    </location>
    <ligand>
        <name>Mn(2+)</name>
        <dbReference type="ChEBI" id="CHEBI:29035"/>
        <label>2</label>
    </ligand>
</feature>
<evidence type="ECO:0000259" key="14">
    <source>
        <dbReference type="Pfam" id="PF01676"/>
    </source>
</evidence>
<dbReference type="InterPro" id="IPR006124">
    <property type="entry name" value="Metalloenzyme"/>
</dbReference>
<comment type="caution">
    <text evidence="16">The sequence shown here is derived from an EMBL/GenBank/DDBJ whole genome shotgun (WGS) entry which is preliminary data.</text>
</comment>
<dbReference type="Gene3D" id="3.40.1450.10">
    <property type="entry name" value="BPG-independent phosphoglycerate mutase, domain B"/>
    <property type="match status" value="1"/>
</dbReference>